<dbReference type="CDD" id="cd12912">
    <property type="entry name" value="PDC2_MCP_like"/>
    <property type="match status" value="1"/>
</dbReference>
<name>A0AAU8HS62_9FIRM</name>
<evidence type="ECO:0000313" key="3">
    <source>
        <dbReference type="EMBL" id="XCI28405.1"/>
    </source>
</evidence>
<dbReference type="AlphaFoldDB" id="A0AAU8HS62"/>
<proteinExistence type="predicted"/>
<dbReference type="RefSeq" id="WP_353892970.1">
    <property type="nucleotide sequence ID" value="NZ_CP159485.1"/>
</dbReference>
<dbReference type="Pfam" id="PF17201">
    <property type="entry name" value="Cache_3-Cache_2"/>
    <property type="match status" value="1"/>
</dbReference>
<reference evidence="3" key="1">
    <citation type="journal article" date="2018" name="Antonie Van Leeuwenhoek">
        <title>Proteinivorax hydrogeniformans sp. nov., an anaerobic, haloalkaliphilic bacterium fermenting proteinaceous compounds with high hydrogen production.</title>
        <authorList>
            <person name="Boltyanskaya Y."/>
            <person name="Detkova E."/>
            <person name="Pimenov N."/>
            <person name="Kevbrin V."/>
        </authorList>
    </citation>
    <scope>NUCLEOTIDE SEQUENCE</scope>
    <source>
        <strain evidence="3">Z-710</strain>
    </source>
</reference>
<evidence type="ECO:0000259" key="2">
    <source>
        <dbReference type="Pfam" id="PF17201"/>
    </source>
</evidence>
<sequence length="330" mass="37230">MKNKIGLLVVYLLTILLVVGTLSYFSFQQNQAEKIEDEKEKVDFALNSVYTLIEYREKLVKKTISNKIDVAMDKLNNYGVLEVDYSEVADLNGVEAPNLKAGSVNLTGDNDFVDELSELVGGDFTVFVKEEDKFIRVSTTVLDDDGERITGTYIEDGTDIYNTVSQGESYYSRDWVANSWNITNYYPLEDKSGEVIGMIYSGLEEIDDNLKEILSDVKIGKTGYLYIMDSEKELVFSPTEKKHQIAEHAATDEIIEKANGSLEFRYQGEEKYARFKQFEPWDWHIVAVVKLSELTSTSKGLVNIIVVGGILTFIGLMVFTISRRGKNAKG</sequence>
<keyword evidence="1" id="KW-0812">Transmembrane</keyword>
<keyword evidence="1" id="KW-1133">Transmembrane helix</keyword>
<dbReference type="SUPFAM" id="SSF103190">
    <property type="entry name" value="Sensory domain-like"/>
    <property type="match status" value="1"/>
</dbReference>
<organism evidence="3">
    <name type="scientific">Proteinivorax hydrogeniformans</name>
    <dbReference type="NCBI Taxonomy" id="1826727"/>
    <lineage>
        <taxon>Bacteria</taxon>
        <taxon>Bacillati</taxon>
        <taxon>Bacillota</taxon>
        <taxon>Clostridia</taxon>
        <taxon>Eubacteriales</taxon>
        <taxon>Proteinivoracaceae</taxon>
        <taxon>Proteinivorax</taxon>
    </lineage>
</organism>
<reference evidence="3" key="2">
    <citation type="submission" date="2024-06" db="EMBL/GenBank/DDBJ databases">
        <authorList>
            <person name="Petrova K.O."/>
            <person name="Toshchakov S.V."/>
            <person name="Boltjanskaja Y.V."/>
            <person name="Kevbrin V.V."/>
        </authorList>
    </citation>
    <scope>NUCLEOTIDE SEQUENCE</scope>
    <source>
        <strain evidence="3">Z-710</strain>
    </source>
</reference>
<accession>A0AAU8HS62</accession>
<dbReference type="EMBL" id="CP159485">
    <property type="protein sequence ID" value="XCI28405.1"/>
    <property type="molecule type" value="Genomic_DNA"/>
</dbReference>
<evidence type="ECO:0000256" key="1">
    <source>
        <dbReference type="SAM" id="Phobius"/>
    </source>
</evidence>
<gene>
    <name evidence="3" type="ORF">PRVXH_002363</name>
</gene>
<feature type="domain" description="Cache 3/Cache 2 fusion" evidence="2">
    <location>
        <begin position="36"/>
        <end position="299"/>
    </location>
</feature>
<feature type="transmembrane region" description="Helical" evidence="1">
    <location>
        <begin position="300"/>
        <end position="321"/>
    </location>
</feature>
<dbReference type="Gene3D" id="3.30.450.20">
    <property type="entry name" value="PAS domain"/>
    <property type="match status" value="1"/>
</dbReference>
<keyword evidence="1" id="KW-0472">Membrane</keyword>
<protein>
    <submittedName>
        <fullName evidence="3">Cache 3/Cache 2 fusion domain-containing protein</fullName>
    </submittedName>
</protein>
<dbReference type="InterPro" id="IPR029151">
    <property type="entry name" value="Sensor-like_sf"/>
</dbReference>
<dbReference type="InterPro" id="IPR033462">
    <property type="entry name" value="Cache_3-Cache_2"/>
</dbReference>